<name>A0A9P7DHJ1_9AGAM</name>
<organism evidence="1 2">
    <name type="scientific">Suillus plorans</name>
    <dbReference type="NCBI Taxonomy" id="116603"/>
    <lineage>
        <taxon>Eukaryota</taxon>
        <taxon>Fungi</taxon>
        <taxon>Dikarya</taxon>
        <taxon>Basidiomycota</taxon>
        <taxon>Agaricomycotina</taxon>
        <taxon>Agaricomycetes</taxon>
        <taxon>Agaricomycetidae</taxon>
        <taxon>Boletales</taxon>
        <taxon>Suillineae</taxon>
        <taxon>Suillaceae</taxon>
        <taxon>Suillus</taxon>
    </lineage>
</organism>
<proteinExistence type="predicted"/>
<dbReference type="EMBL" id="JABBWE010000033">
    <property type="protein sequence ID" value="KAG1792948.1"/>
    <property type="molecule type" value="Genomic_DNA"/>
</dbReference>
<comment type="caution">
    <text evidence="1">The sequence shown here is derived from an EMBL/GenBank/DDBJ whole genome shotgun (WGS) entry which is preliminary data.</text>
</comment>
<evidence type="ECO:0000313" key="1">
    <source>
        <dbReference type="EMBL" id="KAG1792948.1"/>
    </source>
</evidence>
<dbReference type="GeneID" id="64600483"/>
<gene>
    <name evidence="1" type="ORF">HD556DRAFT_1444027</name>
</gene>
<dbReference type="RefSeq" id="XP_041159485.1">
    <property type="nucleotide sequence ID" value="XM_041306719.1"/>
</dbReference>
<dbReference type="AlphaFoldDB" id="A0A9P7DHJ1"/>
<evidence type="ECO:0000313" key="2">
    <source>
        <dbReference type="Proteomes" id="UP000719766"/>
    </source>
</evidence>
<dbReference type="Proteomes" id="UP000719766">
    <property type="component" value="Unassembled WGS sequence"/>
</dbReference>
<keyword evidence="2" id="KW-1185">Reference proteome</keyword>
<sequence length="129" mass="13782">MTLRHRGFILNAVPAIGHGVLARGDADCIPPLASVQAPSIGIEPDGTNHHELVQARTNLAPTRPPNHTASRLSVLDIISQITSTSAHGLIVISVCDLSLRPSESNTDHNSKTLPLKTCTEVALKKPRVY</sequence>
<reference evidence="1" key="1">
    <citation type="journal article" date="2020" name="New Phytol.">
        <title>Comparative genomics reveals dynamic genome evolution in host specialist ectomycorrhizal fungi.</title>
        <authorList>
            <person name="Lofgren L.A."/>
            <person name="Nguyen N.H."/>
            <person name="Vilgalys R."/>
            <person name="Ruytinx J."/>
            <person name="Liao H.L."/>
            <person name="Branco S."/>
            <person name="Kuo A."/>
            <person name="LaButti K."/>
            <person name="Lipzen A."/>
            <person name="Andreopoulos W."/>
            <person name="Pangilinan J."/>
            <person name="Riley R."/>
            <person name="Hundley H."/>
            <person name="Na H."/>
            <person name="Barry K."/>
            <person name="Grigoriev I.V."/>
            <person name="Stajich J.E."/>
            <person name="Kennedy P.G."/>
        </authorList>
    </citation>
    <scope>NUCLEOTIDE SEQUENCE</scope>
    <source>
        <strain evidence="1">S12</strain>
    </source>
</reference>
<accession>A0A9P7DHJ1</accession>
<protein>
    <submittedName>
        <fullName evidence="1">Uncharacterized protein</fullName>
    </submittedName>
</protein>